<protein>
    <submittedName>
        <fullName evidence="1">Uncharacterized protein</fullName>
    </submittedName>
</protein>
<reference evidence="1" key="1">
    <citation type="submission" date="2019-08" db="EMBL/GenBank/DDBJ databases">
        <authorList>
            <person name="Kucharzyk K."/>
            <person name="Murdoch R.W."/>
            <person name="Higgins S."/>
            <person name="Loffler F."/>
        </authorList>
    </citation>
    <scope>NUCLEOTIDE SEQUENCE</scope>
</reference>
<dbReference type="AlphaFoldDB" id="A0A645GI87"/>
<name>A0A645GI87_9ZZZZ</name>
<sequence length="122" mass="13261">MEQLGDLLLGLVNGRHDDVRRLFMRQLDDVLAHVRFQRADAGGFGGVVQLDFLADHGLALDHQPGRVLLANAEDDGVGFFRRFGPMDLDAVAGQVAFQLDEQVGQLGQVVLADAFAEATQAF</sequence>
<accession>A0A645GI87</accession>
<organism evidence="1">
    <name type="scientific">bioreactor metagenome</name>
    <dbReference type="NCBI Taxonomy" id="1076179"/>
    <lineage>
        <taxon>unclassified sequences</taxon>
        <taxon>metagenomes</taxon>
        <taxon>ecological metagenomes</taxon>
    </lineage>
</organism>
<dbReference type="EMBL" id="VSSQ01072132">
    <property type="protein sequence ID" value="MPN23574.1"/>
    <property type="molecule type" value="Genomic_DNA"/>
</dbReference>
<gene>
    <name evidence="1" type="ORF">SDC9_170966</name>
</gene>
<evidence type="ECO:0000313" key="1">
    <source>
        <dbReference type="EMBL" id="MPN23574.1"/>
    </source>
</evidence>
<comment type="caution">
    <text evidence="1">The sequence shown here is derived from an EMBL/GenBank/DDBJ whole genome shotgun (WGS) entry which is preliminary data.</text>
</comment>
<proteinExistence type="predicted"/>